<keyword evidence="3" id="KW-1185">Reference proteome</keyword>
<dbReference type="AlphaFoldDB" id="A0A448XBZ4"/>
<evidence type="ECO:0000313" key="3">
    <source>
        <dbReference type="Proteomes" id="UP000784294"/>
    </source>
</evidence>
<proteinExistence type="predicted"/>
<reference evidence="2" key="1">
    <citation type="submission" date="2018-11" db="EMBL/GenBank/DDBJ databases">
        <authorList>
            <consortium name="Pathogen Informatics"/>
        </authorList>
    </citation>
    <scope>NUCLEOTIDE SEQUENCE</scope>
</reference>
<organism evidence="2 3">
    <name type="scientific">Protopolystoma xenopodis</name>
    <dbReference type="NCBI Taxonomy" id="117903"/>
    <lineage>
        <taxon>Eukaryota</taxon>
        <taxon>Metazoa</taxon>
        <taxon>Spiralia</taxon>
        <taxon>Lophotrochozoa</taxon>
        <taxon>Platyhelminthes</taxon>
        <taxon>Monogenea</taxon>
        <taxon>Polyopisthocotylea</taxon>
        <taxon>Polystomatidea</taxon>
        <taxon>Polystomatidae</taxon>
        <taxon>Protopolystoma</taxon>
    </lineage>
</organism>
<evidence type="ECO:0000256" key="1">
    <source>
        <dbReference type="SAM" id="MobiDB-lite"/>
    </source>
</evidence>
<feature type="region of interest" description="Disordered" evidence="1">
    <location>
        <begin position="26"/>
        <end position="45"/>
    </location>
</feature>
<protein>
    <submittedName>
        <fullName evidence="2">Uncharacterized protein</fullName>
    </submittedName>
</protein>
<dbReference type="Proteomes" id="UP000784294">
    <property type="component" value="Unassembled WGS sequence"/>
</dbReference>
<dbReference type="EMBL" id="CAAALY010245389">
    <property type="protein sequence ID" value="VEL33231.1"/>
    <property type="molecule type" value="Genomic_DNA"/>
</dbReference>
<name>A0A448XBZ4_9PLAT</name>
<gene>
    <name evidence="2" type="ORF">PXEA_LOCUS26671</name>
</gene>
<accession>A0A448XBZ4</accession>
<sequence length="111" mass="12426">MFSWSAVVSFRPSLDATVALRVCPTGSASTPRPQTHRVPGTGYRHTDTQKHRLSVSRHNLSARQINTWPVGMGLIGSRFHQPTDRVGSWIECRRKDRTLFHLAAGTPAWCC</sequence>
<evidence type="ECO:0000313" key="2">
    <source>
        <dbReference type="EMBL" id="VEL33231.1"/>
    </source>
</evidence>
<comment type="caution">
    <text evidence="2">The sequence shown here is derived from an EMBL/GenBank/DDBJ whole genome shotgun (WGS) entry which is preliminary data.</text>
</comment>